<keyword evidence="1" id="KW-0812">Transmembrane</keyword>
<keyword evidence="1" id="KW-0472">Membrane</keyword>
<reference evidence="2" key="1">
    <citation type="submission" date="2015-03" db="EMBL/GenBank/DDBJ databases">
        <title>Wuchereria bancrofti Genome Sequencing Papua New Guinea Strain.</title>
        <authorList>
            <person name="Small S.T."/>
            <person name="Serre D."/>
            <person name="Zimmerman P.A."/>
        </authorList>
    </citation>
    <scope>NUCLEOTIDE SEQUENCE [LARGE SCALE GENOMIC DNA]</scope>
    <source>
        <strain evidence="2">pt0022</strain>
    </source>
</reference>
<name>A0AAF5Q709_WUCBA</name>
<evidence type="ECO:0000313" key="2">
    <source>
        <dbReference type="Proteomes" id="UP000093561"/>
    </source>
</evidence>
<organism evidence="2 3">
    <name type="scientific">Wuchereria bancrofti</name>
    <dbReference type="NCBI Taxonomy" id="6293"/>
    <lineage>
        <taxon>Eukaryota</taxon>
        <taxon>Metazoa</taxon>
        <taxon>Ecdysozoa</taxon>
        <taxon>Nematoda</taxon>
        <taxon>Chromadorea</taxon>
        <taxon>Rhabditida</taxon>
        <taxon>Spirurina</taxon>
        <taxon>Spiruromorpha</taxon>
        <taxon>Filarioidea</taxon>
        <taxon>Onchocercidae</taxon>
        <taxon>Wuchereria</taxon>
    </lineage>
</organism>
<proteinExistence type="predicted"/>
<keyword evidence="1" id="KW-1133">Transmembrane helix</keyword>
<accession>A0AAF5Q709</accession>
<sequence length="60" mass="6509">MSNLFSVFGFNQPFLIALVVIIIMLLVTAILVGNDEPQKSSVTHGRDDITAPCITIHSPL</sequence>
<dbReference type="Proteomes" id="UP000093561">
    <property type="component" value="Unassembled WGS sequence"/>
</dbReference>
<dbReference type="AlphaFoldDB" id="A0AAF5Q709"/>
<evidence type="ECO:0000313" key="3">
    <source>
        <dbReference type="WBParaSite" id="mrna-Wban_11058"/>
    </source>
</evidence>
<reference evidence="3" key="3">
    <citation type="submission" date="2024-02" db="UniProtKB">
        <authorList>
            <consortium name="WormBaseParasite"/>
        </authorList>
    </citation>
    <scope>IDENTIFICATION</scope>
    <source>
        <strain evidence="3">pt0022</strain>
    </source>
</reference>
<dbReference type="WBParaSite" id="mrna-Wban_11058">
    <property type="protein sequence ID" value="mrna-Wban_11058"/>
    <property type="gene ID" value="Wban_11058"/>
</dbReference>
<reference evidence="2" key="2">
    <citation type="journal article" date="2016" name="Mol. Ecol.">
        <title>Population genomics of the filarial nematode parasite Wuchereria bancrofti from mosquitoes.</title>
        <authorList>
            <person name="Small S.T."/>
            <person name="Reimer L.J."/>
            <person name="Tisch D.J."/>
            <person name="King C.L."/>
            <person name="Christensen B.M."/>
            <person name="Siba P.M."/>
            <person name="Kazura J.W."/>
            <person name="Serre D."/>
            <person name="Zimmerman P.A."/>
        </authorList>
    </citation>
    <scope>NUCLEOTIDE SEQUENCE</scope>
    <source>
        <strain evidence="2">pt0022</strain>
    </source>
</reference>
<protein>
    <submittedName>
        <fullName evidence="3">Uncharacterized protein</fullName>
    </submittedName>
</protein>
<evidence type="ECO:0000256" key="1">
    <source>
        <dbReference type="SAM" id="Phobius"/>
    </source>
</evidence>
<feature type="transmembrane region" description="Helical" evidence="1">
    <location>
        <begin position="12"/>
        <end position="32"/>
    </location>
</feature>